<proteinExistence type="predicted"/>
<dbReference type="AlphaFoldDB" id="A0A6P2NGP2"/>
<evidence type="ECO:0000313" key="2">
    <source>
        <dbReference type="Proteomes" id="UP000494222"/>
    </source>
</evidence>
<dbReference type="RefSeq" id="WP_279612905.1">
    <property type="nucleotide sequence ID" value="NZ_CADFCV010000008.1"/>
</dbReference>
<reference evidence="1 2" key="1">
    <citation type="submission" date="2019-09" db="EMBL/GenBank/DDBJ databases">
        <authorList>
            <person name="Depoorter E."/>
        </authorList>
    </citation>
    <scope>NUCLEOTIDE SEQUENCE [LARGE SCALE GENOMIC DNA]</scope>
    <source>
        <strain evidence="1">LMG 24064</strain>
    </source>
</reference>
<dbReference type="Proteomes" id="UP000494222">
    <property type="component" value="Unassembled WGS sequence"/>
</dbReference>
<gene>
    <name evidence="1" type="ORF">BLA24064_04395</name>
</gene>
<protein>
    <submittedName>
        <fullName evidence="1">Uncharacterized protein</fullName>
    </submittedName>
</protein>
<accession>A0A6P2NGP2</accession>
<organism evidence="1 2">
    <name type="scientific">Burkholderia latens</name>
    <dbReference type="NCBI Taxonomy" id="488446"/>
    <lineage>
        <taxon>Bacteria</taxon>
        <taxon>Pseudomonadati</taxon>
        <taxon>Pseudomonadota</taxon>
        <taxon>Betaproteobacteria</taxon>
        <taxon>Burkholderiales</taxon>
        <taxon>Burkholderiaceae</taxon>
        <taxon>Burkholderia</taxon>
        <taxon>Burkholderia cepacia complex</taxon>
    </lineage>
</organism>
<sequence length="42" mass="4412">MTWRMLIGVHGLGCLLDAKIFACGGQIAPLHGTFRDGSPASI</sequence>
<name>A0A6P2NGP2_9BURK</name>
<evidence type="ECO:0000313" key="1">
    <source>
        <dbReference type="EMBL" id="VWB92457.1"/>
    </source>
</evidence>
<dbReference type="EMBL" id="CABVPL010000037">
    <property type="protein sequence ID" value="VWB92457.1"/>
    <property type="molecule type" value="Genomic_DNA"/>
</dbReference>